<dbReference type="GO" id="GO:0016020">
    <property type="term" value="C:membrane"/>
    <property type="evidence" value="ECO:0007669"/>
    <property type="project" value="UniProtKB-SubCell"/>
</dbReference>
<dbReference type="GO" id="GO:0030968">
    <property type="term" value="P:endoplasmic reticulum unfolded protein response"/>
    <property type="evidence" value="ECO:0007669"/>
    <property type="project" value="TreeGrafter"/>
</dbReference>
<evidence type="ECO:0000313" key="8">
    <source>
        <dbReference type="EMBL" id="KAK3359354.1"/>
    </source>
</evidence>
<dbReference type="PANTHER" id="PTHR12943:SF27">
    <property type="entry name" value="HOMOCYSTEINE-INDUCED ENDOPLASMIC RETICULUM PROTEIN, ISOFORM A"/>
    <property type="match status" value="1"/>
</dbReference>
<dbReference type="InterPro" id="IPR029071">
    <property type="entry name" value="Ubiquitin-like_domsf"/>
</dbReference>
<comment type="caution">
    <text evidence="8">The sequence shown here is derived from an EMBL/GenBank/DDBJ whole genome shotgun (WGS) entry which is preliminary data.</text>
</comment>
<dbReference type="PANTHER" id="PTHR12943">
    <property type="entry name" value="HOMOCYSTEINE-RESPONSIVE ENDOPLASMIC RETICULUM-RESIDENT UNIQUITIN-LIKE DOMAIN HERPUD PROTEIN FAMILY MEMBER"/>
    <property type="match status" value="1"/>
</dbReference>
<keyword evidence="3 6" id="KW-1133">Transmembrane helix</keyword>
<dbReference type="Proteomes" id="UP001275084">
    <property type="component" value="Unassembled WGS sequence"/>
</dbReference>
<protein>
    <recommendedName>
        <fullName evidence="7">Ubiquitin-like domain-containing protein</fullName>
    </recommendedName>
</protein>
<feature type="transmembrane region" description="Helical" evidence="6">
    <location>
        <begin position="581"/>
        <end position="603"/>
    </location>
</feature>
<evidence type="ECO:0000313" key="9">
    <source>
        <dbReference type="Proteomes" id="UP001275084"/>
    </source>
</evidence>
<evidence type="ECO:0000256" key="2">
    <source>
        <dbReference type="ARBA" id="ARBA00022692"/>
    </source>
</evidence>
<feature type="compositionally biased region" description="Low complexity" evidence="5">
    <location>
        <begin position="640"/>
        <end position="656"/>
    </location>
</feature>
<feature type="compositionally biased region" description="Polar residues" evidence="5">
    <location>
        <begin position="285"/>
        <end position="303"/>
    </location>
</feature>
<feature type="compositionally biased region" description="Basic residues" evidence="5">
    <location>
        <begin position="144"/>
        <end position="155"/>
    </location>
</feature>
<comment type="subcellular location">
    <subcellularLocation>
        <location evidence="1">Membrane</location>
    </subcellularLocation>
</comment>
<keyword evidence="4 6" id="KW-0472">Membrane</keyword>
<reference evidence="8" key="2">
    <citation type="submission" date="2023-06" db="EMBL/GenBank/DDBJ databases">
        <authorList>
            <consortium name="Lawrence Berkeley National Laboratory"/>
            <person name="Haridas S."/>
            <person name="Hensen N."/>
            <person name="Bonometti L."/>
            <person name="Westerberg I."/>
            <person name="Brannstrom I.O."/>
            <person name="Guillou S."/>
            <person name="Cros-Aarteil S."/>
            <person name="Calhoun S."/>
            <person name="Kuo A."/>
            <person name="Mondo S."/>
            <person name="Pangilinan J."/>
            <person name="Riley R."/>
            <person name="Labutti K."/>
            <person name="Andreopoulos B."/>
            <person name="Lipzen A."/>
            <person name="Chen C."/>
            <person name="Yanf M."/>
            <person name="Daum C."/>
            <person name="Ng V."/>
            <person name="Clum A."/>
            <person name="Steindorff A."/>
            <person name="Ohm R."/>
            <person name="Martin F."/>
            <person name="Silar P."/>
            <person name="Natvig D."/>
            <person name="Lalanne C."/>
            <person name="Gautier V."/>
            <person name="Ament-Velasquez S.L."/>
            <person name="Kruys A."/>
            <person name="Hutchinson M.I."/>
            <person name="Powell A.J."/>
            <person name="Barry K."/>
            <person name="Miller A.N."/>
            <person name="Grigoriev I.V."/>
            <person name="Debuchy R."/>
            <person name="Gladieux P."/>
            <person name="Thoren M.H."/>
            <person name="Johannesson H."/>
        </authorList>
    </citation>
    <scope>NUCLEOTIDE SEQUENCE</scope>
    <source>
        <strain evidence="8">CBS 955.72</strain>
    </source>
</reference>
<feature type="compositionally biased region" description="Low complexity" evidence="5">
    <location>
        <begin position="485"/>
        <end position="539"/>
    </location>
</feature>
<feature type="region of interest" description="Disordered" evidence="5">
    <location>
        <begin position="111"/>
        <end position="156"/>
    </location>
</feature>
<feature type="domain" description="Ubiquitin-like" evidence="7">
    <location>
        <begin position="42"/>
        <end position="88"/>
    </location>
</feature>
<organism evidence="8 9">
    <name type="scientific">Lasiosphaeria hispida</name>
    <dbReference type="NCBI Taxonomy" id="260671"/>
    <lineage>
        <taxon>Eukaryota</taxon>
        <taxon>Fungi</taxon>
        <taxon>Dikarya</taxon>
        <taxon>Ascomycota</taxon>
        <taxon>Pezizomycotina</taxon>
        <taxon>Sordariomycetes</taxon>
        <taxon>Sordariomycetidae</taxon>
        <taxon>Sordariales</taxon>
        <taxon>Lasiosphaeriaceae</taxon>
        <taxon>Lasiosphaeria</taxon>
    </lineage>
</organism>
<evidence type="ECO:0000256" key="3">
    <source>
        <dbReference type="ARBA" id="ARBA00022989"/>
    </source>
</evidence>
<reference evidence="8" key="1">
    <citation type="journal article" date="2023" name="Mol. Phylogenet. Evol.">
        <title>Genome-scale phylogeny and comparative genomics of the fungal order Sordariales.</title>
        <authorList>
            <person name="Hensen N."/>
            <person name="Bonometti L."/>
            <person name="Westerberg I."/>
            <person name="Brannstrom I.O."/>
            <person name="Guillou S."/>
            <person name="Cros-Aarteil S."/>
            <person name="Calhoun S."/>
            <person name="Haridas S."/>
            <person name="Kuo A."/>
            <person name="Mondo S."/>
            <person name="Pangilinan J."/>
            <person name="Riley R."/>
            <person name="LaButti K."/>
            <person name="Andreopoulos B."/>
            <person name="Lipzen A."/>
            <person name="Chen C."/>
            <person name="Yan M."/>
            <person name="Daum C."/>
            <person name="Ng V."/>
            <person name="Clum A."/>
            <person name="Steindorff A."/>
            <person name="Ohm R.A."/>
            <person name="Martin F."/>
            <person name="Silar P."/>
            <person name="Natvig D.O."/>
            <person name="Lalanne C."/>
            <person name="Gautier V."/>
            <person name="Ament-Velasquez S.L."/>
            <person name="Kruys A."/>
            <person name="Hutchinson M.I."/>
            <person name="Powell A.J."/>
            <person name="Barry K."/>
            <person name="Miller A.N."/>
            <person name="Grigoriev I.V."/>
            <person name="Debuchy R."/>
            <person name="Gladieux P."/>
            <person name="Hiltunen Thoren M."/>
            <person name="Johannesson H."/>
        </authorList>
    </citation>
    <scope>NUCLEOTIDE SEQUENCE</scope>
    <source>
        <strain evidence="8">CBS 955.72</strain>
    </source>
</reference>
<feature type="region of interest" description="Disordered" evidence="5">
    <location>
        <begin position="374"/>
        <end position="399"/>
    </location>
</feature>
<feature type="compositionally biased region" description="Polar residues" evidence="5">
    <location>
        <begin position="255"/>
        <end position="266"/>
    </location>
</feature>
<feature type="region of interest" description="Disordered" evidence="5">
    <location>
        <begin position="462"/>
        <end position="539"/>
    </location>
</feature>
<proteinExistence type="predicted"/>
<evidence type="ECO:0000256" key="4">
    <source>
        <dbReference type="ARBA" id="ARBA00023136"/>
    </source>
</evidence>
<feature type="region of interest" description="Disordered" evidence="5">
    <location>
        <begin position="712"/>
        <end position="781"/>
    </location>
</feature>
<gene>
    <name evidence="8" type="ORF">B0T25DRAFT_95618</name>
</gene>
<keyword evidence="9" id="KW-1185">Reference proteome</keyword>
<dbReference type="EMBL" id="JAUIQD010000002">
    <property type="protein sequence ID" value="KAK3359354.1"/>
    <property type="molecule type" value="Genomic_DNA"/>
</dbReference>
<evidence type="ECO:0000256" key="1">
    <source>
        <dbReference type="ARBA" id="ARBA00004370"/>
    </source>
</evidence>
<dbReference type="SUPFAM" id="SSF54236">
    <property type="entry name" value="Ubiquitin-like"/>
    <property type="match status" value="1"/>
</dbReference>
<dbReference type="Pfam" id="PF00240">
    <property type="entry name" value="ubiquitin"/>
    <property type="match status" value="1"/>
</dbReference>
<feature type="compositionally biased region" description="Basic and acidic residues" evidence="5">
    <location>
        <begin position="712"/>
        <end position="723"/>
    </location>
</feature>
<keyword evidence="2 6" id="KW-0812">Transmembrane</keyword>
<feature type="region of interest" description="Disordered" evidence="5">
    <location>
        <begin position="626"/>
        <end position="661"/>
    </location>
</feature>
<feature type="compositionally biased region" description="Low complexity" evidence="5">
    <location>
        <begin position="237"/>
        <end position="250"/>
    </location>
</feature>
<feature type="compositionally biased region" description="Polar residues" evidence="5">
    <location>
        <begin position="744"/>
        <end position="773"/>
    </location>
</feature>
<dbReference type="InterPro" id="IPR000626">
    <property type="entry name" value="Ubiquitin-like_dom"/>
</dbReference>
<feature type="transmembrane region" description="Helical" evidence="6">
    <location>
        <begin position="547"/>
        <end position="569"/>
    </location>
</feature>
<dbReference type="InterPro" id="IPR039751">
    <property type="entry name" value="HERPUD1/2"/>
</dbReference>
<sequence>MVEMADDSTGPSQPAPRDAAPLTANLQIVSPSVGIGPLVFPTLAPDTTVRQLKERIREALPSHPADDHQRLIHRGRLLARDSDTLQDIFTEEQLRGGDQQTLHLVLRDVADHPGPAHVPSQPTPLRGQSPAPGSAPMRPDSQAHHHHHPQHHPQRRVLAQGGLPHALHAAAPGFPNMAQMPHAQAGMAQMMAQQQQQQHQSMVQWMNQLQREAGYRQYLTQQQRERAAMGAHVFQDGNTNAGANAQGNATEHTGGRNSPANPVPTQTVTREVIGPNGQYWRMTVNETVGGSGTNPPQTGSGSAPNPAGRGPLSPVDVASIMRGADATQATQAMANAMHRSTSGASLASMANLANFNGPIQPIQPGVTTPLFPGTSRHASRTATPDFSARPVSHGSSNPSVIPQSQAVAHLPPGQPEVYILSSPTGPRGLLMMNGGSEMYVTPAGRQPNLGPFSFQTTIRQQLPLPPHSWHPQTQTYQPQPPLRQPPGQAQPQAQLQLQPQPQPQPQVQVQVRVGQQQQPPQLRNRHPQQPQQVPVHAVQPHPVNPGAVALAAAAWPHIWLIIRLVVFVWWFTSNDPSWSRWVTMVAIAIAVFALNTGLLNGFANQAWDPFRQHLEGLIPLVDPNRQQREAQPVAPPEPAAPNGDARAAAATGGQPADPNPAQVARRLVADRRNANANWLLDTVRRFERAGLLFLASIAPGVAERHIANLEAQERAERQRREAEETATAEAAAAAAAATAATAAVSEQESNTQDGVNNQGNQDPAPQIGQQTAREQPPAIQV</sequence>
<evidence type="ECO:0000259" key="7">
    <source>
        <dbReference type="Pfam" id="PF00240"/>
    </source>
</evidence>
<feature type="region of interest" description="Disordered" evidence="5">
    <location>
        <begin position="285"/>
        <end position="315"/>
    </location>
</feature>
<accession>A0AAJ0HQ13</accession>
<dbReference type="Gene3D" id="3.10.20.90">
    <property type="entry name" value="Phosphatidylinositol 3-kinase Catalytic Subunit, Chain A, domain 1"/>
    <property type="match status" value="1"/>
</dbReference>
<evidence type="ECO:0000256" key="6">
    <source>
        <dbReference type="SAM" id="Phobius"/>
    </source>
</evidence>
<feature type="region of interest" description="Disordered" evidence="5">
    <location>
        <begin position="236"/>
        <end position="266"/>
    </location>
</feature>
<name>A0AAJ0HQ13_9PEZI</name>
<feature type="compositionally biased region" description="Low complexity" evidence="5">
    <location>
        <begin position="725"/>
        <end position="743"/>
    </location>
</feature>
<evidence type="ECO:0000256" key="5">
    <source>
        <dbReference type="SAM" id="MobiDB-lite"/>
    </source>
</evidence>
<dbReference type="AlphaFoldDB" id="A0AAJ0HQ13"/>